<dbReference type="GO" id="GO:0005506">
    <property type="term" value="F:iron ion binding"/>
    <property type="evidence" value="ECO:0007669"/>
    <property type="project" value="InterPro"/>
</dbReference>
<dbReference type="InterPro" id="IPR002401">
    <property type="entry name" value="Cyt_P450_E_grp-I"/>
</dbReference>
<gene>
    <name evidence="8" type="ORF">KIK155_LOCUS20077</name>
    <name evidence="9" type="ORF">TOA249_LOCUS24150</name>
</gene>
<evidence type="ECO:0000256" key="1">
    <source>
        <dbReference type="ARBA" id="ARBA00010617"/>
    </source>
</evidence>
<dbReference type="EMBL" id="CAJNYV010003506">
    <property type="protein sequence ID" value="CAF3583603.1"/>
    <property type="molecule type" value="Genomic_DNA"/>
</dbReference>
<keyword evidence="4" id="KW-0560">Oxidoreductase</keyword>
<dbReference type="AlphaFoldDB" id="A0A821PW07"/>
<reference evidence="9" key="1">
    <citation type="submission" date="2021-02" db="EMBL/GenBank/DDBJ databases">
        <authorList>
            <person name="Nowell W R."/>
        </authorList>
    </citation>
    <scope>NUCLEOTIDE SEQUENCE</scope>
</reference>
<organism evidence="9 10">
    <name type="scientific">Rotaria socialis</name>
    <dbReference type="NCBI Taxonomy" id="392032"/>
    <lineage>
        <taxon>Eukaryota</taxon>
        <taxon>Metazoa</taxon>
        <taxon>Spiralia</taxon>
        <taxon>Gnathifera</taxon>
        <taxon>Rotifera</taxon>
        <taxon>Eurotatoria</taxon>
        <taxon>Bdelloidea</taxon>
        <taxon>Philodinida</taxon>
        <taxon>Philodinidae</taxon>
        <taxon>Rotaria</taxon>
    </lineage>
</organism>
<name>A0A821PW07_9BILA</name>
<evidence type="ECO:0000256" key="5">
    <source>
        <dbReference type="ARBA" id="ARBA00023004"/>
    </source>
</evidence>
<keyword evidence="7" id="KW-0472">Membrane</keyword>
<dbReference type="PANTHER" id="PTHR24289">
    <property type="entry name" value="STEROID 17-ALPHA-HYDROXYLASE/17,20 LYASE"/>
    <property type="match status" value="1"/>
</dbReference>
<evidence type="ECO:0000256" key="6">
    <source>
        <dbReference type="ARBA" id="ARBA00023033"/>
    </source>
</evidence>
<dbReference type="SUPFAM" id="SSF48264">
    <property type="entry name" value="Cytochrome P450"/>
    <property type="match status" value="1"/>
</dbReference>
<protein>
    <recommendedName>
        <fullName evidence="11">Cytochrome P450</fullName>
    </recommendedName>
</protein>
<keyword evidence="6" id="KW-0503">Monooxygenase</keyword>
<dbReference type="EMBL" id="CAJOBS010002419">
    <property type="protein sequence ID" value="CAF4813755.1"/>
    <property type="molecule type" value="Genomic_DNA"/>
</dbReference>
<dbReference type="InterPro" id="IPR001128">
    <property type="entry name" value="Cyt_P450"/>
</dbReference>
<dbReference type="PRINTS" id="PR00463">
    <property type="entry name" value="EP450I"/>
</dbReference>
<sequence>MNVLQSITPLNSVLIALALIIITLFSLMIKNNNKSRPPGPWGLPIIGYLPWLTDAPHLDFNNLSKKYGNVFRIHLMGRDFYIFNNYDVIKQAFVNQKDNFIRRPTEFSFFFWTMGYNAIGSTNGDNWKMHRKFLLKSLTTLGLGKVELELRMHEVLRTLLTYMEKINGQPHDYTDIVLNCTYNLVGLLMINRTYDMHNTDYLKLKSSVQDMSLATPGYDNFMYGPWFRL</sequence>
<keyword evidence="3" id="KW-0479">Metal-binding</keyword>
<dbReference type="InterPro" id="IPR036396">
    <property type="entry name" value="Cyt_P450_sf"/>
</dbReference>
<evidence type="ECO:0008006" key="11">
    <source>
        <dbReference type="Google" id="ProtNLM"/>
    </source>
</evidence>
<keyword evidence="2" id="KW-0349">Heme</keyword>
<keyword evidence="5" id="KW-0408">Iron</keyword>
<keyword evidence="7" id="KW-0812">Transmembrane</keyword>
<dbReference type="Pfam" id="PF00067">
    <property type="entry name" value="p450"/>
    <property type="match status" value="1"/>
</dbReference>
<evidence type="ECO:0000313" key="9">
    <source>
        <dbReference type="EMBL" id="CAF4813755.1"/>
    </source>
</evidence>
<dbReference type="PANTHER" id="PTHR24289:SF1">
    <property type="entry name" value="STEROID 17-ALPHA-HYDROXYLASE_17,20 LYASE"/>
    <property type="match status" value="1"/>
</dbReference>
<dbReference type="GO" id="GO:0004497">
    <property type="term" value="F:monooxygenase activity"/>
    <property type="evidence" value="ECO:0007669"/>
    <property type="project" value="UniProtKB-KW"/>
</dbReference>
<comment type="caution">
    <text evidence="9">The sequence shown here is derived from an EMBL/GenBank/DDBJ whole genome shotgun (WGS) entry which is preliminary data.</text>
</comment>
<dbReference type="Gene3D" id="1.10.630.10">
    <property type="entry name" value="Cytochrome P450"/>
    <property type="match status" value="1"/>
</dbReference>
<evidence type="ECO:0000256" key="7">
    <source>
        <dbReference type="SAM" id="Phobius"/>
    </source>
</evidence>
<evidence type="ECO:0000313" key="8">
    <source>
        <dbReference type="EMBL" id="CAF3583603.1"/>
    </source>
</evidence>
<dbReference type="Proteomes" id="UP000663865">
    <property type="component" value="Unassembled WGS sequence"/>
</dbReference>
<feature type="transmembrane region" description="Helical" evidence="7">
    <location>
        <begin position="12"/>
        <end position="29"/>
    </location>
</feature>
<evidence type="ECO:0000256" key="4">
    <source>
        <dbReference type="ARBA" id="ARBA00023002"/>
    </source>
</evidence>
<evidence type="ECO:0000256" key="3">
    <source>
        <dbReference type="ARBA" id="ARBA00022723"/>
    </source>
</evidence>
<dbReference type="GO" id="GO:0016705">
    <property type="term" value="F:oxidoreductase activity, acting on paired donors, with incorporation or reduction of molecular oxygen"/>
    <property type="evidence" value="ECO:0007669"/>
    <property type="project" value="InterPro"/>
</dbReference>
<dbReference type="GO" id="GO:0020037">
    <property type="term" value="F:heme binding"/>
    <property type="evidence" value="ECO:0007669"/>
    <property type="project" value="InterPro"/>
</dbReference>
<comment type="similarity">
    <text evidence="1">Belongs to the cytochrome P450 family.</text>
</comment>
<dbReference type="Proteomes" id="UP000663838">
    <property type="component" value="Unassembled WGS sequence"/>
</dbReference>
<keyword evidence="7" id="KW-1133">Transmembrane helix</keyword>
<evidence type="ECO:0000313" key="10">
    <source>
        <dbReference type="Proteomes" id="UP000663838"/>
    </source>
</evidence>
<accession>A0A821PW07</accession>
<evidence type="ECO:0000256" key="2">
    <source>
        <dbReference type="ARBA" id="ARBA00022617"/>
    </source>
</evidence>
<proteinExistence type="inferred from homology"/>